<dbReference type="EMBL" id="BTRJ01000024">
    <property type="protein sequence ID" value="GMR28182.1"/>
    <property type="molecule type" value="Genomic_DNA"/>
</dbReference>
<dbReference type="InterPro" id="IPR017507">
    <property type="entry name" value="Tscrpt_reg_HipB-like"/>
</dbReference>
<dbReference type="SUPFAM" id="SSF47413">
    <property type="entry name" value="lambda repressor-like DNA-binding domains"/>
    <property type="match status" value="1"/>
</dbReference>
<dbReference type="InterPro" id="IPR010982">
    <property type="entry name" value="Lambda_DNA-bd_dom_sf"/>
</dbReference>
<comment type="caution">
    <text evidence="2">The sequence shown here is derived from an EMBL/GenBank/DDBJ whole genome shotgun (WGS) entry which is preliminary data.</text>
</comment>
<organism evidence="2 3">
    <name type="scientific">Stenotrophomonas sepilia</name>
    <dbReference type="NCBI Taxonomy" id="2860290"/>
    <lineage>
        <taxon>Bacteria</taxon>
        <taxon>Pseudomonadati</taxon>
        <taxon>Pseudomonadota</taxon>
        <taxon>Gammaproteobacteria</taxon>
        <taxon>Lysobacterales</taxon>
        <taxon>Lysobacteraceae</taxon>
        <taxon>Stenotrophomonas</taxon>
        <taxon>Stenotrophomonas maltophilia group</taxon>
    </lineage>
</organism>
<sequence length="215" mass="24185">MSTFAYLDVMTAIRTAQELGNLIRSQRKARAWDQARLAREAGVSRQWIIEIEKGKPRAELQLVLRVMNVLGLSLIVEPEITSQATDLNSVQPQTVDIDKIVERYKSSPADATSLANDVELQNSLIRASLSLPGPTWPVNNEAFETIHRALQNPAIRTASSLMEDPLLKQVAEALESPALKKANLAMENAAMKHLREYMEMPTMQQLERLRSRVKR</sequence>
<dbReference type="Pfam" id="PF13560">
    <property type="entry name" value="HTH_31"/>
    <property type="match status" value="1"/>
</dbReference>
<accession>A0ABQ6QD98</accession>
<name>A0ABQ6QD98_9GAMM</name>
<evidence type="ECO:0000259" key="1">
    <source>
        <dbReference type="PROSITE" id="PS50943"/>
    </source>
</evidence>
<gene>
    <name evidence="2" type="ORF">STENOSP10_24020</name>
</gene>
<dbReference type="InterPro" id="IPR001387">
    <property type="entry name" value="Cro/C1-type_HTH"/>
</dbReference>
<reference evidence="3" key="1">
    <citation type="submission" date="2023-07" db="EMBL/GenBank/DDBJ databases">
        <title>Genome sequence of Stenotrophomonas sp. Alg010 isolated from Sargassum waste.</title>
        <authorList>
            <person name="Mohapatra"/>
            <person name="B.R."/>
        </authorList>
    </citation>
    <scope>NUCLEOTIDE SEQUENCE [LARGE SCALE GENOMIC DNA]</scope>
    <source>
        <strain evidence="3">Alg010</strain>
    </source>
</reference>
<dbReference type="RefSeq" id="WP_111176827.1">
    <property type="nucleotide sequence ID" value="NZ_BTRJ01000024.1"/>
</dbReference>
<proteinExistence type="predicted"/>
<dbReference type="PROSITE" id="PS50943">
    <property type="entry name" value="HTH_CROC1"/>
    <property type="match status" value="1"/>
</dbReference>
<dbReference type="SMART" id="SM00530">
    <property type="entry name" value="HTH_XRE"/>
    <property type="match status" value="1"/>
</dbReference>
<evidence type="ECO:0000313" key="2">
    <source>
        <dbReference type="EMBL" id="GMR28182.1"/>
    </source>
</evidence>
<keyword evidence="3" id="KW-1185">Reference proteome</keyword>
<dbReference type="Gene3D" id="1.10.260.40">
    <property type="entry name" value="lambda repressor-like DNA-binding domains"/>
    <property type="match status" value="1"/>
</dbReference>
<dbReference type="NCBIfam" id="TIGR03070">
    <property type="entry name" value="couple_hipB"/>
    <property type="match status" value="1"/>
</dbReference>
<dbReference type="CDD" id="cd00093">
    <property type="entry name" value="HTH_XRE"/>
    <property type="match status" value="1"/>
</dbReference>
<evidence type="ECO:0000313" key="3">
    <source>
        <dbReference type="Proteomes" id="UP001306668"/>
    </source>
</evidence>
<dbReference type="Proteomes" id="UP001306668">
    <property type="component" value="Unassembled WGS sequence"/>
</dbReference>
<feature type="domain" description="HTH cro/C1-type" evidence="1">
    <location>
        <begin position="23"/>
        <end position="77"/>
    </location>
</feature>
<protein>
    <recommendedName>
        <fullName evidence="1">HTH cro/C1-type domain-containing protein</fullName>
    </recommendedName>
</protein>